<feature type="region of interest" description="Disordered" evidence="1">
    <location>
        <begin position="48"/>
        <end position="67"/>
    </location>
</feature>
<evidence type="ECO:0000313" key="4">
    <source>
        <dbReference type="Proteomes" id="UP000252008"/>
    </source>
</evidence>
<accession>A0A375YCX6</accession>
<evidence type="ECO:0000259" key="2">
    <source>
        <dbReference type="Pfam" id="PF14230"/>
    </source>
</evidence>
<dbReference type="Proteomes" id="UP000252008">
    <property type="component" value="Unassembled WGS sequence"/>
</dbReference>
<keyword evidence="4" id="KW-1185">Reference proteome</keyword>
<organism evidence="3 4">
    <name type="scientific">Mycolicibacterium parafortuitum</name>
    <name type="common">Mycobacterium parafortuitum</name>
    <dbReference type="NCBI Taxonomy" id="39692"/>
    <lineage>
        <taxon>Bacteria</taxon>
        <taxon>Bacillati</taxon>
        <taxon>Actinomycetota</taxon>
        <taxon>Actinomycetes</taxon>
        <taxon>Mycobacteriales</taxon>
        <taxon>Mycobacteriaceae</taxon>
        <taxon>Mycolicibacterium</taxon>
    </lineage>
</organism>
<gene>
    <name evidence="3" type="ORF">MPP7335_00710</name>
</gene>
<dbReference type="RefSeq" id="WP_083142465.1">
    <property type="nucleotide sequence ID" value="NZ_MVID01000004.1"/>
</dbReference>
<dbReference type="EMBL" id="UEGS01000001">
    <property type="protein sequence ID" value="SRX78977.1"/>
    <property type="molecule type" value="Genomic_DNA"/>
</dbReference>
<dbReference type="STRING" id="39692.BST38_06525"/>
<dbReference type="PROSITE" id="PS51257">
    <property type="entry name" value="PROKAR_LIPOPROTEIN"/>
    <property type="match status" value="1"/>
</dbReference>
<name>A0A375YCX6_MYCPF</name>
<reference evidence="3 4" key="1">
    <citation type="submission" date="2018-05" db="EMBL/GenBank/DDBJ databases">
        <authorList>
            <consortium name="IHU Genomes"/>
        </authorList>
    </citation>
    <scope>NUCLEOTIDE SEQUENCE [LARGE SCALE GENOMIC DNA]</scope>
    <source>
        <strain evidence="3 4">P7335</strain>
    </source>
</reference>
<sequence length="171" mass="18195">MVKTLWISCGAALTMTACSFSIGGGLDYQKLEDEITKELDSSYSSIGQQVSSLECPERSPSPKKGDTLECTADVGGQTVRVAATIKDDDYNVDFETKDTLYDLPSAAQTLADEVSNKMGFEVTVDCGDGLKAVEVGATFDCVAADPEGETRTLQVTAAPVGESDSWELLEE</sequence>
<dbReference type="AlphaFoldDB" id="A0A375YCX6"/>
<evidence type="ECO:0000313" key="3">
    <source>
        <dbReference type="EMBL" id="SRX78977.1"/>
    </source>
</evidence>
<dbReference type="InterPro" id="IPR025637">
    <property type="entry name" value="DUF4333"/>
</dbReference>
<proteinExistence type="predicted"/>
<evidence type="ECO:0000256" key="1">
    <source>
        <dbReference type="SAM" id="MobiDB-lite"/>
    </source>
</evidence>
<protein>
    <recommendedName>
        <fullName evidence="2">DUF4333 domain-containing protein</fullName>
    </recommendedName>
</protein>
<dbReference type="Pfam" id="PF14230">
    <property type="entry name" value="DUF4333"/>
    <property type="match status" value="1"/>
</dbReference>
<feature type="domain" description="DUF4333" evidence="2">
    <location>
        <begin position="15"/>
        <end position="89"/>
    </location>
</feature>